<sequence length="505" mass="53584">MDERRFVLAIDQSTQGTKAVLFDGDGACVAKVARPHRQLVNAKGWVSHDPEEIVTNVLAAARDVCSSVGVRAGEVRAVGLSNQRETCVAWDRESRMPLANAIVWQCGRAAGLVEELRAADPVGAGAVPGLSGLTLSPYFSAAKMAWLLRNVPSVREAADNGTLCLGTVDSWLLFKLTKGRVFATEPSNACRTQLLDLASGQWSPQLCAFFGVPIGALPPVRASNARFGATTMGGLFDDPVPICGVLGDSQAALFAQGCTKPGDVKVTYGTGSSVMMQTGPELVRSGHGLVTSMAWRIGDECDYVLEGNVNYSGAVITWLRDQMQLIDEPAEVAELAENSNREDRSFFVPAFTGLGAPWWDPQATGLLTGVTRTTGRNEMVRACAESIPLQVTDIVDAMRADTGFAVPFLAADGGASQNRWIMQRQADLAGSEVGVSSLGELSAGGAASLAGQSVGLYSDNAVARHRELGSVARAADDAWRTQRLAQWHEAVARACLRPGSLHPEQ</sequence>
<dbReference type="PIRSF" id="PIRSF000538">
    <property type="entry name" value="GlpK"/>
    <property type="match status" value="1"/>
</dbReference>
<dbReference type="Gene3D" id="3.30.420.40">
    <property type="match status" value="2"/>
</dbReference>
<dbReference type="PANTHER" id="PTHR10196:SF69">
    <property type="entry name" value="GLYCEROL KINASE"/>
    <property type="match status" value="1"/>
</dbReference>
<name>A0ABT6ZN40_9ACTN</name>
<dbReference type="PANTHER" id="PTHR10196">
    <property type="entry name" value="SUGAR KINASE"/>
    <property type="match status" value="1"/>
</dbReference>
<protein>
    <recommendedName>
        <fullName evidence="6">ATP:glycerol 3-phosphotransferase</fullName>
    </recommendedName>
</protein>
<comment type="caution">
    <text evidence="9">The sequence shown here is derived from an EMBL/GenBank/DDBJ whole genome shotgun (WGS) entry which is preliminary data.</text>
</comment>
<dbReference type="GO" id="GO:0004370">
    <property type="term" value="F:glycerol kinase activity"/>
    <property type="evidence" value="ECO:0007669"/>
    <property type="project" value="UniProtKB-EC"/>
</dbReference>
<dbReference type="Pfam" id="PF02782">
    <property type="entry name" value="FGGY_C"/>
    <property type="match status" value="1"/>
</dbReference>
<evidence type="ECO:0000256" key="5">
    <source>
        <dbReference type="ARBA" id="ARBA00022840"/>
    </source>
</evidence>
<dbReference type="InterPro" id="IPR018484">
    <property type="entry name" value="FGGY_N"/>
</dbReference>
<proteinExistence type="inferred from homology"/>
<dbReference type="NCBIfam" id="NF000756">
    <property type="entry name" value="PRK00047.1"/>
    <property type="match status" value="1"/>
</dbReference>
<feature type="domain" description="Carbohydrate kinase FGGY C-terminal" evidence="8">
    <location>
        <begin position="265"/>
        <end position="451"/>
    </location>
</feature>
<accession>A0ABT6ZN40</accession>
<reference evidence="9" key="1">
    <citation type="submission" date="2023-05" db="EMBL/GenBank/DDBJ databases">
        <title>[olsenella] sp. nov., isolated from a pig farm feces dump.</title>
        <authorList>
            <person name="Chang Y.-H."/>
        </authorList>
    </citation>
    <scope>NUCLEOTIDE SEQUENCE</scope>
    <source>
        <strain evidence="9">YH-ols2217</strain>
    </source>
</reference>
<keyword evidence="2 9" id="KW-0808">Transferase</keyword>
<dbReference type="Pfam" id="PF00370">
    <property type="entry name" value="FGGY_N"/>
    <property type="match status" value="1"/>
</dbReference>
<keyword evidence="4 9" id="KW-0418">Kinase</keyword>
<dbReference type="InterPro" id="IPR018483">
    <property type="entry name" value="Carb_kinase_FGGY_CS"/>
</dbReference>
<dbReference type="InterPro" id="IPR018485">
    <property type="entry name" value="FGGY_C"/>
</dbReference>
<dbReference type="SUPFAM" id="SSF53067">
    <property type="entry name" value="Actin-like ATPase domain"/>
    <property type="match status" value="2"/>
</dbReference>
<organism evidence="9 10">
    <name type="scientific">Kribbibacterium absianum</name>
    <dbReference type="NCBI Taxonomy" id="3044210"/>
    <lineage>
        <taxon>Bacteria</taxon>
        <taxon>Bacillati</taxon>
        <taxon>Actinomycetota</taxon>
        <taxon>Coriobacteriia</taxon>
        <taxon>Coriobacteriales</taxon>
        <taxon>Kribbibacteriaceae</taxon>
        <taxon>Kribbibacterium</taxon>
    </lineage>
</organism>
<evidence type="ECO:0000256" key="4">
    <source>
        <dbReference type="ARBA" id="ARBA00022777"/>
    </source>
</evidence>
<dbReference type="EMBL" id="JASJEX010000003">
    <property type="protein sequence ID" value="MDJ1129928.1"/>
    <property type="molecule type" value="Genomic_DNA"/>
</dbReference>
<evidence type="ECO:0000259" key="7">
    <source>
        <dbReference type="Pfam" id="PF00370"/>
    </source>
</evidence>
<evidence type="ECO:0000256" key="6">
    <source>
        <dbReference type="ARBA" id="ARBA00043149"/>
    </source>
</evidence>
<keyword evidence="5" id="KW-0067">ATP-binding</keyword>
<evidence type="ECO:0000256" key="1">
    <source>
        <dbReference type="ARBA" id="ARBA00009156"/>
    </source>
</evidence>
<evidence type="ECO:0000256" key="3">
    <source>
        <dbReference type="ARBA" id="ARBA00022741"/>
    </source>
</evidence>
<evidence type="ECO:0000313" key="10">
    <source>
        <dbReference type="Proteomes" id="UP001431693"/>
    </source>
</evidence>
<evidence type="ECO:0000256" key="2">
    <source>
        <dbReference type="ARBA" id="ARBA00022679"/>
    </source>
</evidence>
<dbReference type="Proteomes" id="UP001431693">
    <property type="component" value="Unassembled WGS sequence"/>
</dbReference>
<dbReference type="CDD" id="cd07769">
    <property type="entry name" value="ASKHA_NBD_FGGY_GK"/>
    <property type="match status" value="1"/>
</dbReference>
<dbReference type="InterPro" id="IPR043129">
    <property type="entry name" value="ATPase_NBD"/>
</dbReference>
<feature type="domain" description="Carbohydrate kinase FGGY N-terminal" evidence="7">
    <location>
        <begin position="7"/>
        <end position="254"/>
    </location>
</feature>
<dbReference type="RefSeq" id="WP_283713048.1">
    <property type="nucleotide sequence ID" value="NZ_JASJEW010000002.1"/>
</dbReference>
<evidence type="ECO:0000259" key="8">
    <source>
        <dbReference type="Pfam" id="PF02782"/>
    </source>
</evidence>
<keyword evidence="3" id="KW-0547">Nucleotide-binding</keyword>
<evidence type="ECO:0000313" key="9">
    <source>
        <dbReference type="EMBL" id="MDJ1129928.1"/>
    </source>
</evidence>
<gene>
    <name evidence="9" type="primary">glpK</name>
    <name evidence="9" type="ORF">QJ043_07540</name>
</gene>
<keyword evidence="10" id="KW-1185">Reference proteome</keyword>
<dbReference type="InterPro" id="IPR000577">
    <property type="entry name" value="Carb_kinase_FGGY"/>
</dbReference>
<comment type="similarity">
    <text evidence="1">Belongs to the FGGY kinase family.</text>
</comment>
<dbReference type="PROSITE" id="PS00933">
    <property type="entry name" value="FGGY_KINASES_1"/>
    <property type="match status" value="1"/>
</dbReference>